<dbReference type="OrthoDB" id="5572108at2759"/>
<dbReference type="AlphaFoldDB" id="L2GP75"/>
<name>L2GP75_VITCO</name>
<dbReference type="Proteomes" id="UP000011082">
    <property type="component" value="Unassembled WGS sequence"/>
</dbReference>
<gene>
    <name evidence="1" type="ORF">VICG_00373</name>
</gene>
<organism evidence="1 2">
    <name type="scientific">Vittaforma corneae (strain ATCC 50505)</name>
    <name type="common">Microsporidian parasite</name>
    <name type="synonym">Nosema corneum</name>
    <dbReference type="NCBI Taxonomy" id="993615"/>
    <lineage>
        <taxon>Eukaryota</taxon>
        <taxon>Fungi</taxon>
        <taxon>Fungi incertae sedis</taxon>
        <taxon>Microsporidia</taxon>
        <taxon>Nosematidae</taxon>
        <taxon>Vittaforma</taxon>
    </lineage>
</organism>
<evidence type="ECO:0000313" key="2">
    <source>
        <dbReference type="Proteomes" id="UP000011082"/>
    </source>
</evidence>
<dbReference type="Pfam" id="PF17003">
    <property type="entry name" value="Actin_micro"/>
    <property type="match status" value="1"/>
</dbReference>
<sequence>MTFCLIDTCEMTQSNGGSYVKARLDDQDYAEEYSRLATIDESLRFSCDECGGKEDTEEKINSHIAKEHGSGSFFEYNRKEDFAENFANRMRYLFNKEKYEKISKKIYSVDVDFQNAERLEGVIEMAISGSQLFSNLESSKELWMTDHEWRSVRLRVLKEKLLFYI</sequence>
<dbReference type="VEuPathDB" id="MicrosporidiaDB:VICG_00373"/>
<keyword evidence="2" id="KW-1185">Reference proteome</keyword>
<dbReference type="HOGENOM" id="CLU_1612093_0_0_1"/>
<evidence type="ECO:0000313" key="1">
    <source>
        <dbReference type="EMBL" id="ELA42621.1"/>
    </source>
</evidence>
<protein>
    <submittedName>
        <fullName evidence="1">Uncharacterized protein</fullName>
    </submittedName>
</protein>
<dbReference type="InParanoid" id="L2GP75"/>
<accession>L2GP75</accession>
<proteinExistence type="predicted"/>
<reference evidence="2" key="1">
    <citation type="submission" date="2011-05" db="EMBL/GenBank/DDBJ databases">
        <title>The genome sequence of Vittaforma corneae strain ATCC 50505.</title>
        <authorList>
            <consortium name="The Broad Institute Genome Sequencing Platform"/>
            <person name="Cuomo C."/>
            <person name="Didier E."/>
            <person name="Bowers L."/>
            <person name="Young S.K."/>
            <person name="Zeng Q."/>
            <person name="Gargeya S."/>
            <person name="Fitzgerald M."/>
            <person name="Haas B."/>
            <person name="Abouelleil A."/>
            <person name="Alvarado L."/>
            <person name="Arachchi H.M."/>
            <person name="Berlin A."/>
            <person name="Chapman S.B."/>
            <person name="Gearin G."/>
            <person name="Goldberg J."/>
            <person name="Griggs A."/>
            <person name="Gujja S."/>
            <person name="Hansen M."/>
            <person name="Heiman D."/>
            <person name="Howarth C."/>
            <person name="Larimer J."/>
            <person name="Lui A."/>
            <person name="MacDonald P.J.P."/>
            <person name="McCowen C."/>
            <person name="Montmayeur A."/>
            <person name="Murphy C."/>
            <person name="Neiman D."/>
            <person name="Pearson M."/>
            <person name="Priest M."/>
            <person name="Roberts A."/>
            <person name="Saif S."/>
            <person name="Shea T."/>
            <person name="Sisk P."/>
            <person name="Stolte C."/>
            <person name="Sykes S."/>
            <person name="Wortman J."/>
            <person name="Nusbaum C."/>
            <person name="Birren B."/>
        </authorList>
    </citation>
    <scope>NUCLEOTIDE SEQUENCE [LARGE SCALE GENOMIC DNA]</scope>
    <source>
        <strain evidence="2">ATCC 50505</strain>
    </source>
</reference>
<dbReference type="RefSeq" id="XP_007603826.1">
    <property type="nucleotide sequence ID" value="XM_007603764.1"/>
</dbReference>
<dbReference type="GeneID" id="19881091"/>
<dbReference type="EMBL" id="JH370131">
    <property type="protein sequence ID" value="ELA42621.1"/>
    <property type="molecule type" value="Genomic_DNA"/>
</dbReference>